<dbReference type="InterPro" id="IPR050065">
    <property type="entry name" value="GlmU-like"/>
</dbReference>
<dbReference type="InterPro" id="IPR029044">
    <property type="entry name" value="Nucleotide-diphossugar_trans"/>
</dbReference>
<dbReference type="PANTHER" id="PTHR43584">
    <property type="entry name" value="NUCLEOTIDYL TRANSFERASE"/>
    <property type="match status" value="1"/>
</dbReference>
<evidence type="ECO:0000256" key="2">
    <source>
        <dbReference type="ARBA" id="ARBA00022695"/>
    </source>
</evidence>
<proteinExistence type="predicted"/>
<dbReference type="GO" id="GO:0050518">
    <property type="term" value="F:2-C-methyl-D-erythritol 4-phosphate cytidylyltransferase activity"/>
    <property type="evidence" value="ECO:0007669"/>
    <property type="project" value="UniProtKB-EC"/>
</dbReference>
<reference evidence="4 5" key="1">
    <citation type="submission" date="2015-12" db="EMBL/GenBank/DDBJ databases">
        <title>Draft genome sequnece of Fervidicola ferrireducens strain Y170.</title>
        <authorList>
            <person name="Patel B.K."/>
        </authorList>
    </citation>
    <scope>NUCLEOTIDE SEQUENCE [LARGE SCALE GENOMIC DNA]</scope>
    <source>
        <strain evidence="4 5">Y170</strain>
    </source>
</reference>
<accession>A0A140LBB0</accession>
<dbReference type="SUPFAM" id="SSF53448">
    <property type="entry name" value="Nucleotide-diphospho-sugar transferases"/>
    <property type="match status" value="1"/>
</dbReference>
<dbReference type="InParanoid" id="A0A140LBB0"/>
<dbReference type="Gene3D" id="3.90.550.10">
    <property type="entry name" value="Spore Coat Polysaccharide Biosynthesis Protein SpsA, Chain A"/>
    <property type="match status" value="1"/>
</dbReference>
<sequence length="253" mass="28559">MLKAFILAGSGKSDKLKEKEESPKALIKINGREMILYIIDALQKLDYIEKIVVVGPEKKLRSVLKNFDVDVVEEGAELIDNVMKGLECFSDEDEVLIITSDIPMITPEALDDFIKRAKELNADFAYPIIPKEDTEKKYPGVKRTYVRVKEGTFTGGNAVLVRVGSAKRCLDRAREFFLYRKSPWKLAGILGIPIVLKFLLGRLTISEIEKRVFELFGINARAVISRFPEIGSDVDKESDLELARRVLAREVVP</sequence>
<dbReference type="InterPro" id="IPR025877">
    <property type="entry name" value="MobA-like_NTP_Trfase"/>
</dbReference>
<comment type="caution">
    <text evidence="4">The sequence shown here is derived from an EMBL/GenBank/DDBJ whole genome shotgun (WGS) entry which is preliminary data.</text>
</comment>
<evidence type="ECO:0000313" key="4">
    <source>
        <dbReference type="EMBL" id="KXG77835.1"/>
    </source>
</evidence>
<dbReference type="PANTHER" id="PTHR43584:SF8">
    <property type="entry name" value="N-ACETYLMURAMATE ALPHA-1-PHOSPHATE URIDYLYLTRANSFERASE"/>
    <property type="match status" value="1"/>
</dbReference>
<dbReference type="AlphaFoldDB" id="A0A140LBB0"/>
<keyword evidence="2 4" id="KW-0548">Nucleotidyltransferase</keyword>
<organism evidence="4 5">
    <name type="scientific">Fervidicola ferrireducens</name>
    <dbReference type="NCBI Taxonomy" id="520764"/>
    <lineage>
        <taxon>Bacteria</taxon>
        <taxon>Bacillati</taxon>
        <taxon>Bacillota</taxon>
        <taxon>Clostridia</taxon>
        <taxon>Thermosediminibacterales</taxon>
        <taxon>Thermosediminibacteraceae</taxon>
        <taxon>Fervidicola</taxon>
    </lineage>
</organism>
<evidence type="ECO:0000256" key="1">
    <source>
        <dbReference type="ARBA" id="ARBA00022679"/>
    </source>
</evidence>
<dbReference type="PATRIC" id="fig|520764.3.peg.879"/>
<gene>
    <name evidence="4" type="primary">ispD</name>
    <name evidence="4" type="ORF">AN618_08470</name>
</gene>
<protein>
    <submittedName>
        <fullName evidence="4">2-C-methyl-D-erythritol 4-phosphate cytidylyltransferase</fullName>
        <ecNumber evidence="4">2.7.7.60</ecNumber>
    </submittedName>
</protein>
<keyword evidence="5" id="KW-1185">Reference proteome</keyword>
<evidence type="ECO:0000259" key="3">
    <source>
        <dbReference type="Pfam" id="PF12804"/>
    </source>
</evidence>
<dbReference type="EC" id="2.7.7.60" evidence="4"/>
<dbReference type="STRING" id="520764.AN618_08470"/>
<name>A0A140LBB0_9FIRM</name>
<keyword evidence="1 4" id="KW-0808">Transferase</keyword>
<dbReference type="EMBL" id="LOED01000007">
    <property type="protein sequence ID" value="KXG77835.1"/>
    <property type="molecule type" value="Genomic_DNA"/>
</dbReference>
<dbReference type="Proteomes" id="UP000070427">
    <property type="component" value="Unassembled WGS sequence"/>
</dbReference>
<feature type="domain" description="MobA-like NTP transferase" evidence="3">
    <location>
        <begin position="4"/>
        <end position="133"/>
    </location>
</feature>
<dbReference type="Pfam" id="PF12804">
    <property type="entry name" value="NTP_transf_3"/>
    <property type="match status" value="1"/>
</dbReference>
<evidence type="ECO:0000313" key="5">
    <source>
        <dbReference type="Proteomes" id="UP000070427"/>
    </source>
</evidence>